<dbReference type="RefSeq" id="XP_004340764.1">
    <property type="nucleotide sequence ID" value="XM_004340716.1"/>
</dbReference>
<evidence type="ECO:0000313" key="2">
    <source>
        <dbReference type="EMBL" id="ELR18721.1"/>
    </source>
</evidence>
<dbReference type="AlphaFoldDB" id="L8H2V0"/>
<protein>
    <submittedName>
        <fullName evidence="2">Uncharacterized protein</fullName>
    </submittedName>
</protein>
<evidence type="ECO:0000313" key="3">
    <source>
        <dbReference type="Proteomes" id="UP000011083"/>
    </source>
</evidence>
<dbReference type="Proteomes" id="UP000011083">
    <property type="component" value="Unassembled WGS sequence"/>
</dbReference>
<gene>
    <name evidence="2" type="ORF">ACA1_395520</name>
</gene>
<organism evidence="2 3">
    <name type="scientific">Acanthamoeba castellanii (strain ATCC 30010 / Neff)</name>
    <dbReference type="NCBI Taxonomy" id="1257118"/>
    <lineage>
        <taxon>Eukaryota</taxon>
        <taxon>Amoebozoa</taxon>
        <taxon>Discosea</taxon>
        <taxon>Longamoebia</taxon>
        <taxon>Centramoebida</taxon>
        <taxon>Acanthamoebidae</taxon>
        <taxon>Acanthamoeba</taxon>
    </lineage>
</organism>
<feature type="region of interest" description="Disordered" evidence="1">
    <location>
        <begin position="203"/>
        <end position="268"/>
    </location>
</feature>
<dbReference type="GeneID" id="14919516"/>
<name>L8H2V0_ACACF</name>
<reference evidence="2 3" key="1">
    <citation type="journal article" date="2013" name="Genome Biol.">
        <title>Genome of Acanthamoeba castellanii highlights extensive lateral gene transfer and early evolution of tyrosine kinase signaling.</title>
        <authorList>
            <person name="Clarke M."/>
            <person name="Lohan A.J."/>
            <person name="Liu B."/>
            <person name="Lagkouvardos I."/>
            <person name="Roy S."/>
            <person name="Zafar N."/>
            <person name="Bertelli C."/>
            <person name="Schilde C."/>
            <person name="Kianianmomeni A."/>
            <person name="Burglin T.R."/>
            <person name="Frech C."/>
            <person name="Turcotte B."/>
            <person name="Kopec K.O."/>
            <person name="Synnott J.M."/>
            <person name="Choo C."/>
            <person name="Paponov I."/>
            <person name="Finkler A."/>
            <person name="Soon Heng Tan C."/>
            <person name="Hutchins A.P."/>
            <person name="Weinmeier T."/>
            <person name="Rattei T."/>
            <person name="Chu J.S."/>
            <person name="Gimenez G."/>
            <person name="Irimia M."/>
            <person name="Rigden D.J."/>
            <person name="Fitzpatrick D.A."/>
            <person name="Lorenzo-Morales J."/>
            <person name="Bateman A."/>
            <person name="Chiu C.H."/>
            <person name="Tang P."/>
            <person name="Hegemann P."/>
            <person name="Fromm H."/>
            <person name="Raoult D."/>
            <person name="Greub G."/>
            <person name="Miranda-Saavedra D."/>
            <person name="Chen N."/>
            <person name="Nash P."/>
            <person name="Ginger M.L."/>
            <person name="Horn M."/>
            <person name="Schaap P."/>
            <person name="Caler L."/>
            <person name="Loftus B."/>
        </authorList>
    </citation>
    <scope>NUCLEOTIDE SEQUENCE [LARGE SCALE GENOMIC DNA]</scope>
    <source>
        <strain evidence="2 3">Neff</strain>
    </source>
</reference>
<sequence length="268" mass="29065">MDGTGATRDVRPSGQGLLLLPKSSGLPWATKACQANCAPQCTNPCNQVSTCPAGMRVREAPRMLLDGVAIRFSRAAFLHAICFRFSVLRAAVGHAVRDPDHLCDPVAFAVVHRALALFDAARGQRDKSRVVGCLSVSTCGAVALYYYRKKQRVEELGMPTSADNRAYAHLETEDEEGLFDGAEDDEEDLPDPFAEEFVAREMEMRQLSTSPPSPRTPSSALPPPSSSSQTAPNGNGNHFAIGDENELVVRDDPVDEVEEGVDMFAERD</sequence>
<dbReference type="KEGG" id="acan:ACA1_395520"/>
<proteinExistence type="predicted"/>
<feature type="compositionally biased region" description="Pro residues" evidence="1">
    <location>
        <begin position="211"/>
        <end position="225"/>
    </location>
</feature>
<dbReference type="VEuPathDB" id="AmoebaDB:ACA1_395520"/>
<accession>L8H2V0</accession>
<evidence type="ECO:0000256" key="1">
    <source>
        <dbReference type="SAM" id="MobiDB-lite"/>
    </source>
</evidence>
<dbReference type="EMBL" id="KB007948">
    <property type="protein sequence ID" value="ELR18721.1"/>
    <property type="molecule type" value="Genomic_DNA"/>
</dbReference>
<keyword evidence="3" id="KW-1185">Reference proteome</keyword>